<feature type="transmembrane region" description="Helical" evidence="12">
    <location>
        <begin position="30"/>
        <end position="53"/>
    </location>
</feature>
<name>A0A2R7Y794_9CREN</name>
<keyword evidence="6 12" id="KW-1133">Transmembrane helix</keyword>
<dbReference type="PRINTS" id="PR00303">
    <property type="entry name" value="SECYTRNLCASE"/>
</dbReference>
<feature type="transmembrane region" description="Helical" evidence="12">
    <location>
        <begin position="143"/>
        <end position="161"/>
    </location>
</feature>
<feature type="transmembrane region" description="Helical" evidence="12">
    <location>
        <begin position="277"/>
        <end position="302"/>
    </location>
</feature>
<proteinExistence type="inferred from homology"/>
<evidence type="ECO:0000256" key="11">
    <source>
        <dbReference type="RuleBase" id="RU004349"/>
    </source>
</evidence>
<reference evidence="13 14" key="1">
    <citation type="journal article" date="2018" name="Syst. Appl. Microbiol.">
        <title>A new symbiotic nanoarchaeote (Candidatus Nanoclepta minutus) and its host (Zestosphaera tikiterensis gen. nov., sp. nov.) from a New Zealand hot spring.</title>
        <authorList>
            <person name="St John E."/>
            <person name="Liu Y."/>
            <person name="Podar M."/>
            <person name="Stott M.B."/>
            <person name="Meneghin J."/>
            <person name="Chen Z."/>
            <person name="Lagutin K."/>
            <person name="Mitchell K."/>
            <person name="Reysenbach A.L."/>
        </authorList>
    </citation>
    <scope>NUCLEOTIDE SEQUENCE [LARGE SCALE GENOMIC DNA]</scope>
    <source>
        <strain evidence="13">NZ3</strain>
    </source>
</reference>
<organism evidence="13 14">
    <name type="scientific">Zestosphaera tikiterensis</name>
    <dbReference type="NCBI Taxonomy" id="1973259"/>
    <lineage>
        <taxon>Archaea</taxon>
        <taxon>Thermoproteota</taxon>
        <taxon>Thermoprotei</taxon>
        <taxon>Desulfurococcales</taxon>
        <taxon>Desulfurococcaceae</taxon>
        <taxon>Zestosphaera</taxon>
    </lineage>
</organism>
<keyword evidence="3 10" id="KW-0813">Transport</keyword>
<dbReference type="Pfam" id="PF00344">
    <property type="entry name" value="SecY"/>
    <property type="match status" value="1"/>
</dbReference>
<evidence type="ECO:0000256" key="12">
    <source>
        <dbReference type="SAM" id="Phobius"/>
    </source>
</evidence>
<sequence length="463" mass="50249">MGILQWFAKLGEYVPSPPKPARRPDLGKRLIYTFLVVVVYYIMSSTLAFPLAAYPNVQGVQLPQIISVIFASTSGSLAQLGIGPLVTAGLIIQILVGAKIIDLDLTKPEDRKLFTQAEKGLALILACVEGFGFALYYRLNIFITLAIFTQFFIGALILMILDEAVQKGYGIGSGVSLFILAGISKTIAWSLFAPVNIPKASPEQYYGIIPYLIQALQRGSIDFTRLIFGYVPGVGVVPSLTGLIALIVLTIVITYLQGMKVNIPITTQRLPGIRSSVPLQFLYVTNIPILLVGIVFSDLILFNNLASAYASNVPWLVGALQTAVHYMQPPNTLLEILYDPVRVGVYAILLVGLAILFGLMWVEVAGLGPSAQAENLIKSGLQMPGHRSNPKSLEMVLSKYIYPLALLSSIIVAAIALIADIFNVYGSGMGLLLGVGIIQQLYAQIAYERALEMYPLLKRIIGE</sequence>
<dbReference type="InterPro" id="IPR030659">
    <property type="entry name" value="SecY_CS"/>
</dbReference>
<feature type="transmembrane region" description="Helical" evidence="12">
    <location>
        <begin position="425"/>
        <end position="443"/>
    </location>
</feature>
<evidence type="ECO:0000256" key="9">
    <source>
        <dbReference type="RuleBase" id="RU000537"/>
    </source>
</evidence>
<dbReference type="PIRSF" id="PIRSF004557">
    <property type="entry name" value="SecY"/>
    <property type="match status" value="1"/>
</dbReference>
<feature type="transmembrane region" description="Helical" evidence="12">
    <location>
        <begin position="65"/>
        <end position="98"/>
    </location>
</feature>
<evidence type="ECO:0000313" key="14">
    <source>
        <dbReference type="Proteomes" id="UP000244093"/>
    </source>
</evidence>
<dbReference type="Gene3D" id="1.10.3370.10">
    <property type="entry name" value="SecY subunit domain"/>
    <property type="match status" value="1"/>
</dbReference>
<feature type="transmembrane region" description="Helical" evidence="12">
    <location>
        <begin position="343"/>
        <end position="362"/>
    </location>
</feature>
<dbReference type="PANTHER" id="PTHR10906">
    <property type="entry name" value="SECY/SEC61-ALPHA FAMILY MEMBER"/>
    <property type="match status" value="1"/>
</dbReference>
<comment type="similarity">
    <text evidence="2 11">Belongs to the SecY/SEC61-alpha family.</text>
</comment>
<dbReference type="Proteomes" id="UP000244093">
    <property type="component" value="Unassembled WGS sequence"/>
</dbReference>
<keyword evidence="8 12" id="KW-0472">Membrane</keyword>
<comment type="subcellular location">
    <subcellularLocation>
        <location evidence="1 10">Membrane</location>
        <topology evidence="1 10">Multi-pass membrane protein</topology>
    </subcellularLocation>
</comment>
<dbReference type="InterPro" id="IPR023201">
    <property type="entry name" value="SecY_dom_sf"/>
</dbReference>
<evidence type="ECO:0000256" key="6">
    <source>
        <dbReference type="ARBA" id="ARBA00022989"/>
    </source>
</evidence>
<dbReference type="GO" id="GO:0016020">
    <property type="term" value="C:membrane"/>
    <property type="evidence" value="ECO:0007669"/>
    <property type="project" value="UniProtKB-SubCell"/>
</dbReference>
<evidence type="ECO:0000256" key="1">
    <source>
        <dbReference type="ARBA" id="ARBA00004141"/>
    </source>
</evidence>
<accession>A0A2R7Y794</accession>
<keyword evidence="5 10" id="KW-0653">Protein transport</keyword>
<keyword evidence="4 10" id="KW-0812">Transmembrane</keyword>
<evidence type="ECO:0000256" key="5">
    <source>
        <dbReference type="ARBA" id="ARBA00022927"/>
    </source>
</evidence>
<comment type="function">
    <text evidence="9">The central subunit of the protein translocation channel SecYEG. Consists of two halves formed by TMs 1-5 and 6-10. These two domains form a lateral gate at the front which open onto the bilayer between TMs 2 and 7, and are clamped together by SecE at the back. The channel is closed by both a pore ring composed of hydrophobic SecY resides and a short helix (helix 2A) on the extracellular side of the membrane which forms a plug. The plug probably moves laterally to allow the channel to open. The ring and the pore may move independently.</text>
</comment>
<evidence type="ECO:0000256" key="8">
    <source>
        <dbReference type="ARBA" id="ARBA00023136"/>
    </source>
</evidence>
<gene>
    <name evidence="13" type="ORF">B7O98_02970</name>
</gene>
<protein>
    <recommendedName>
        <fullName evidence="9">Protein translocase subunit SecY</fullName>
    </recommendedName>
</protein>
<evidence type="ECO:0000256" key="4">
    <source>
        <dbReference type="ARBA" id="ARBA00022692"/>
    </source>
</evidence>
<feature type="transmembrane region" description="Helical" evidence="12">
    <location>
        <begin position="227"/>
        <end position="256"/>
    </location>
</feature>
<evidence type="ECO:0000313" key="13">
    <source>
        <dbReference type="EMBL" id="PUA33400.1"/>
    </source>
</evidence>
<keyword evidence="7 10" id="KW-0811">Translocation</keyword>
<dbReference type="PROSITE" id="PS00755">
    <property type="entry name" value="SECY_1"/>
    <property type="match status" value="1"/>
</dbReference>
<feature type="transmembrane region" description="Helical" evidence="12">
    <location>
        <begin position="168"/>
        <end position="192"/>
    </location>
</feature>
<evidence type="ECO:0000256" key="2">
    <source>
        <dbReference type="ARBA" id="ARBA00005751"/>
    </source>
</evidence>
<dbReference type="GO" id="GO:0015031">
    <property type="term" value="P:protein transport"/>
    <property type="evidence" value="ECO:0007669"/>
    <property type="project" value="UniProtKB-KW"/>
</dbReference>
<dbReference type="SUPFAM" id="SSF103491">
    <property type="entry name" value="Preprotein translocase SecY subunit"/>
    <property type="match status" value="1"/>
</dbReference>
<evidence type="ECO:0000256" key="7">
    <source>
        <dbReference type="ARBA" id="ARBA00023010"/>
    </source>
</evidence>
<dbReference type="InterPro" id="IPR002208">
    <property type="entry name" value="SecY/SEC61-alpha"/>
</dbReference>
<feature type="transmembrane region" description="Helical" evidence="12">
    <location>
        <begin position="400"/>
        <end position="419"/>
    </location>
</feature>
<dbReference type="NCBIfam" id="NF006341">
    <property type="entry name" value="PRK08568.1-5"/>
    <property type="match status" value="1"/>
</dbReference>
<evidence type="ECO:0000256" key="3">
    <source>
        <dbReference type="ARBA" id="ARBA00022448"/>
    </source>
</evidence>
<dbReference type="EMBL" id="NBVN01000002">
    <property type="protein sequence ID" value="PUA33400.1"/>
    <property type="molecule type" value="Genomic_DNA"/>
</dbReference>
<dbReference type="PROSITE" id="PS00756">
    <property type="entry name" value="SECY_2"/>
    <property type="match status" value="1"/>
</dbReference>
<evidence type="ECO:0000256" key="10">
    <source>
        <dbReference type="RuleBase" id="RU003484"/>
    </source>
</evidence>
<comment type="caution">
    <text evidence="13">The sequence shown here is derived from an EMBL/GenBank/DDBJ whole genome shotgun (WGS) entry which is preliminary data.</text>
</comment>
<dbReference type="AlphaFoldDB" id="A0A2R7Y794"/>